<evidence type="ECO:0000256" key="1">
    <source>
        <dbReference type="ARBA" id="ARBA00018252"/>
    </source>
</evidence>
<reference evidence="3 4" key="1">
    <citation type="submission" date="2019-04" db="EMBL/GenBank/DDBJ databases">
        <title>Microbes associate with the intestines of laboratory mice.</title>
        <authorList>
            <person name="Navarre W."/>
            <person name="Wong E."/>
            <person name="Huang K."/>
            <person name="Tropini C."/>
            <person name="Ng K."/>
            <person name="Yu B."/>
        </authorList>
    </citation>
    <scope>NUCLEOTIDE SEQUENCE [LARGE SCALE GENOMIC DNA]</scope>
    <source>
        <strain evidence="3 4">NM07_P-09</strain>
    </source>
</reference>
<dbReference type="EMBL" id="SRYE01000001">
    <property type="protein sequence ID" value="TGY63297.1"/>
    <property type="molecule type" value="Genomic_DNA"/>
</dbReference>
<protein>
    <recommendedName>
        <fullName evidence="1">Formyl-CoA:oxalate CoA-transferase</fullName>
    </recommendedName>
</protein>
<name>A0A4S2F4G2_9ACTN</name>
<evidence type="ECO:0000313" key="4">
    <source>
        <dbReference type="Proteomes" id="UP000310263"/>
    </source>
</evidence>
<dbReference type="Proteomes" id="UP000310263">
    <property type="component" value="Unassembled WGS sequence"/>
</dbReference>
<dbReference type="InterPro" id="IPR017659">
    <property type="entry name" value="Formyl_CoA_transfer"/>
</dbReference>
<evidence type="ECO:0000313" key="3">
    <source>
        <dbReference type="EMBL" id="TGY63297.1"/>
    </source>
</evidence>
<evidence type="ECO:0000256" key="2">
    <source>
        <dbReference type="ARBA" id="ARBA00022679"/>
    </source>
</evidence>
<dbReference type="Pfam" id="PF02515">
    <property type="entry name" value="CoA_transf_3"/>
    <property type="match status" value="1"/>
</dbReference>
<dbReference type="InterPro" id="IPR044855">
    <property type="entry name" value="CoA-Trfase_III_dom3_sf"/>
</dbReference>
<dbReference type="InterPro" id="IPR023606">
    <property type="entry name" value="CoA-Trfase_III_dom_1_sf"/>
</dbReference>
<dbReference type="Gene3D" id="3.40.50.10540">
    <property type="entry name" value="Crotonobetainyl-coa:carnitine coa-transferase, domain 1"/>
    <property type="match status" value="1"/>
</dbReference>
<keyword evidence="2 3" id="KW-0808">Transferase</keyword>
<dbReference type="AlphaFoldDB" id="A0A4S2F4G2"/>
<dbReference type="SUPFAM" id="SSF89796">
    <property type="entry name" value="CoA-transferase family III (CaiB/BaiF)"/>
    <property type="match status" value="1"/>
</dbReference>
<organism evidence="3 4">
    <name type="scientific">Muricaecibacterium torontonense</name>
    <dbReference type="NCBI Taxonomy" id="3032871"/>
    <lineage>
        <taxon>Bacteria</taxon>
        <taxon>Bacillati</taxon>
        <taxon>Actinomycetota</taxon>
        <taxon>Coriobacteriia</taxon>
        <taxon>Coriobacteriales</taxon>
        <taxon>Atopobiaceae</taxon>
        <taxon>Muricaecibacterium</taxon>
    </lineage>
</organism>
<dbReference type="OrthoDB" id="9797653at2"/>
<dbReference type="RefSeq" id="WP_136011924.1">
    <property type="nucleotide sequence ID" value="NZ_SRYE01000001.1"/>
</dbReference>
<sequence>MADTTNTAPLAGIKVIDWTQVQSGPSCTQILAWLGAEVIKLEKVHGGDPTRNEMNDVDGSYSLYYLQLNANKKSITLDMKDDAAKKILTDLLKDADVFVENIGPGDVEKLGFGWKQVHTINPKCIMASLKGFNQGSRFAHVKAFEPVAQCAGGAASTTGWNEGDFNVPTQSGAALGDSNTGMHLCIGILAALMQREHTGEGTYVYQSMQNAVLNLCRIKLRDQLILDRLHQLSYYACYPGYKWGKAIPRAENAEGGLVLGWCYRAKGWETDPNAYVYIVIQQSPKGFEEFCNAMGFEDWLTDPKFNTANARDEHKKEIYERVEQFTMQYDKGTLTKMLGEKGVPVGPVLDWNELENDPDLNTDGTIITIDQDEARGSFKTIGLPFSLSNYKPDYKRAPNLGENNVEILKGLGYTDEQIAQLEQAGVIGSNNGVKADLVAAPAADAASK</sequence>
<dbReference type="GO" id="GO:0033608">
    <property type="term" value="F:formyl-CoA transferase activity"/>
    <property type="evidence" value="ECO:0007669"/>
    <property type="project" value="InterPro"/>
</dbReference>
<dbReference type="Gene3D" id="3.30.1540.10">
    <property type="entry name" value="formyl-coa transferase, domain 3"/>
    <property type="match status" value="1"/>
</dbReference>
<dbReference type="PANTHER" id="PTHR48207:SF3">
    <property type="entry name" value="SUCCINATE--HYDROXYMETHYLGLUTARATE COA-TRANSFERASE"/>
    <property type="match status" value="1"/>
</dbReference>
<dbReference type="NCBIfam" id="TIGR03253">
    <property type="entry name" value="oxalate_frc"/>
    <property type="match status" value="1"/>
</dbReference>
<accession>A0A4S2F4G2</accession>
<keyword evidence="4" id="KW-1185">Reference proteome</keyword>
<gene>
    <name evidence="3" type="primary">frc</name>
    <name evidence="3" type="ORF">E5334_02000</name>
</gene>
<dbReference type="PANTHER" id="PTHR48207">
    <property type="entry name" value="SUCCINATE--HYDROXYMETHYLGLUTARATE COA-TRANSFERASE"/>
    <property type="match status" value="1"/>
</dbReference>
<comment type="caution">
    <text evidence="3">The sequence shown here is derived from an EMBL/GenBank/DDBJ whole genome shotgun (WGS) entry which is preliminary data.</text>
</comment>
<dbReference type="NCBIfam" id="NF003809">
    <property type="entry name" value="PRK05398.1"/>
    <property type="match status" value="1"/>
</dbReference>
<dbReference type="InterPro" id="IPR003673">
    <property type="entry name" value="CoA-Trfase_fam_III"/>
</dbReference>
<proteinExistence type="predicted"/>
<dbReference type="InterPro" id="IPR050483">
    <property type="entry name" value="CoA-transferase_III_domain"/>
</dbReference>